<feature type="region of interest" description="Disordered" evidence="1">
    <location>
        <begin position="98"/>
        <end position="144"/>
    </location>
</feature>
<name>A0A5J4X5N1_9EUKA</name>
<accession>A0A5J4X5N1</accession>
<dbReference type="Proteomes" id="UP000324800">
    <property type="component" value="Unassembled WGS sequence"/>
</dbReference>
<feature type="compositionally biased region" description="Polar residues" evidence="1">
    <location>
        <begin position="234"/>
        <end position="280"/>
    </location>
</feature>
<feature type="compositionally biased region" description="Basic and acidic residues" evidence="1">
    <location>
        <begin position="212"/>
        <end position="227"/>
    </location>
</feature>
<feature type="compositionally biased region" description="Basic and acidic residues" evidence="1">
    <location>
        <begin position="287"/>
        <end position="305"/>
    </location>
</feature>
<feature type="compositionally biased region" description="Basic and acidic residues" evidence="1">
    <location>
        <begin position="168"/>
        <end position="182"/>
    </location>
</feature>
<organism evidence="2 3">
    <name type="scientific">Streblomastix strix</name>
    <dbReference type="NCBI Taxonomy" id="222440"/>
    <lineage>
        <taxon>Eukaryota</taxon>
        <taxon>Metamonada</taxon>
        <taxon>Preaxostyla</taxon>
        <taxon>Oxymonadida</taxon>
        <taxon>Streblomastigidae</taxon>
        <taxon>Streblomastix</taxon>
    </lineage>
</organism>
<feature type="compositionally biased region" description="Polar residues" evidence="1">
    <location>
        <begin position="307"/>
        <end position="321"/>
    </location>
</feature>
<feature type="compositionally biased region" description="Low complexity" evidence="1">
    <location>
        <begin position="59"/>
        <end position="72"/>
    </location>
</feature>
<feature type="compositionally biased region" description="Basic and acidic residues" evidence="1">
    <location>
        <begin position="337"/>
        <end position="357"/>
    </location>
</feature>
<feature type="compositionally biased region" description="Polar residues" evidence="1">
    <location>
        <begin position="48"/>
        <end position="58"/>
    </location>
</feature>
<evidence type="ECO:0000256" key="1">
    <source>
        <dbReference type="SAM" id="MobiDB-lite"/>
    </source>
</evidence>
<reference evidence="2 3" key="1">
    <citation type="submission" date="2019-03" db="EMBL/GenBank/DDBJ databases">
        <title>Single cell metagenomics reveals metabolic interactions within the superorganism composed of flagellate Streblomastix strix and complex community of Bacteroidetes bacteria on its surface.</title>
        <authorList>
            <person name="Treitli S.C."/>
            <person name="Kolisko M."/>
            <person name="Husnik F."/>
            <person name="Keeling P."/>
            <person name="Hampl V."/>
        </authorList>
    </citation>
    <scope>NUCLEOTIDE SEQUENCE [LARGE SCALE GENOMIC DNA]</scope>
    <source>
        <strain evidence="2">ST1C</strain>
    </source>
</reference>
<dbReference type="AlphaFoldDB" id="A0A5J4X5N1"/>
<proteinExistence type="predicted"/>
<evidence type="ECO:0000313" key="3">
    <source>
        <dbReference type="Proteomes" id="UP000324800"/>
    </source>
</evidence>
<sequence>MDDLSEIGFACINNNQSLINILKSNGSEYIKVIGSRLKDTLNEQIQTRKSSVKSSLQNSQHSHTSSITSSQQHVNQIPIITHVKQIYPLNEQDERKRIDNKLNKIGSKDNKEEKTEKEGMKSESIIKHHRSHSSDQTDGKDNKEKQIGQLSAIQQKVSSYTPQWTYSRKENLSEDQPKRIELPRSNLSSADSDVRSYQSTNSNKGSMKQSPKLKDNPNYHILKDLHSKGPFSDSPASLSSPQPITPGFNKNVNSAQYSSNMQPQSPNLYQTSISTPQPQHGQLEKAIQAEKELEREREKEKKEQEQDALTSNIQSELLNASKNLDQDKSQLKKKKVKDVDKDKDKNNQKNKTDEKEQNNSPSLIPEQPQSITKSEADKLKNRLKIFDIMQLQSLLLLHRYSPF</sequence>
<gene>
    <name evidence="2" type="ORF">EZS28_001926</name>
</gene>
<feature type="compositionally biased region" description="Polar residues" evidence="1">
    <location>
        <begin position="185"/>
        <end position="209"/>
    </location>
</feature>
<evidence type="ECO:0000313" key="2">
    <source>
        <dbReference type="EMBL" id="KAA6402544.1"/>
    </source>
</evidence>
<feature type="region of interest" description="Disordered" evidence="1">
    <location>
        <begin position="168"/>
        <end position="375"/>
    </location>
</feature>
<protein>
    <submittedName>
        <fullName evidence="2">Uncharacterized protein</fullName>
    </submittedName>
</protein>
<dbReference type="EMBL" id="SNRW01000218">
    <property type="protein sequence ID" value="KAA6402544.1"/>
    <property type="molecule type" value="Genomic_DNA"/>
</dbReference>
<feature type="region of interest" description="Disordered" evidence="1">
    <location>
        <begin position="48"/>
        <end position="72"/>
    </location>
</feature>
<comment type="caution">
    <text evidence="2">The sequence shown here is derived from an EMBL/GenBank/DDBJ whole genome shotgun (WGS) entry which is preliminary data.</text>
</comment>